<dbReference type="EMBL" id="CAJPIZ010005608">
    <property type="protein sequence ID" value="CAG2108772.1"/>
    <property type="molecule type" value="Genomic_DNA"/>
</dbReference>
<dbReference type="Proteomes" id="UP000759131">
    <property type="component" value="Unassembled WGS sequence"/>
</dbReference>
<protein>
    <submittedName>
        <fullName evidence="1">Uncharacterized protein</fullName>
    </submittedName>
</protein>
<reference evidence="1" key="1">
    <citation type="submission" date="2020-11" db="EMBL/GenBank/DDBJ databases">
        <authorList>
            <person name="Tran Van P."/>
        </authorList>
    </citation>
    <scope>NUCLEOTIDE SEQUENCE</scope>
</reference>
<organism evidence="1">
    <name type="scientific">Medioppia subpectinata</name>
    <dbReference type="NCBI Taxonomy" id="1979941"/>
    <lineage>
        <taxon>Eukaryota</taxon>
        <taxon>Metazoa</taxon>
        <taxon>Ecdysozoa</taxon>
        <taxon>Arthropoda</taxon>
        <taxon>Chelicerata</taxon>
        <taxon>Arachnida</taxon>
        <taxon>Acari</taxon>
        <taxon>Acariformes</taxon>
        <taxon>Sarcoptiformes</taxon>
        <taxon>Oribatida</taxon>
        <taxon>Brachypylina</taxon>
        <taxon>Oppioidea</taxon>
        <taxon>Oppiidae</taxon>
        <taxon>Medioppia</taxon>
    </lineage>
</organism>
<proteinExistence type="predicted"/>
<gene>
    <name evidence="1" type="ORF">OSB1V03_LOCUS8764</name>
</gene>
<dbReference type="EMBL" id="OC860183">
    <property type="protein sequence ID" value="CAD7628342.1"/>
    <property type="molecule type" value="Genomic_DNA"/>
</dbReference>
<sequence>MSSSSSSLSPIGLNRDRPIGLDRNSRHNGHLPLLLAGANSYYGQLNSQLASVWSSAASESATALSSMPSKQWPQDLNNALSLLPFLRPGAQTSSALNAWTAAAAAYASLMPGSQPMTATQMDRINSSFINAKRADDNTGAAGPLNLKNCKLI</sequence>
<keyword evidence="2" id="KW-1185">Reference proteome</keyword>
<dbReference type="AlphaFoldDB" id="A0A7R9Q130"/>
<accession>A0A7R9Q130</accession>
<name>A0A7R9Q130_9ACAR</name>
<evidence type="ECO:0000313" key="2">
    <source>
        <dbReference type="Proteomes" id="UP000759131"/>
    </source>
</evidence>
<evidence type="ECO:0000313" key="1">
    <source>
        <dbReference type="EMBL" id="CAD7628342.1"/>
    </source>
</evidence>